<sequence length="359" mass="40191">MAPFAVLKLVSPNQNTMWKKSFLMFLFSLSVQRAALDCEGRRISQLPSPSLNSKTNAVMRGQNVSLICSIQNQSLQITYFLFRHNKHLRTQNGKGEPVIFNLSISEAHDLGPYKCKVQVSNCSVIKYSHEINFIFVDPVITPVLDVNVIKIETDRHIILRCISFNGSLPINYTFFEKDTAISPAISKYVREPAEFNLTKRNAGGREEYRCKAKNKLPDHAKYSQPVFINPSTDGGSCPLCLQLLLPGSLLGLIVIISILTFWILPKYKARKAMRDQARSNCGNTPMETGIYANICETQAGEESVPGLEPRQCVPAARDGAEHSWEIHYATPMFQEVAPGHHEACNDGKTGSIYSELVRR</sequence>
<evidence type="ECO:0000313" key="4">
    <source>
        <dbReference type="Proteomes" id="UP000472268"/>
    </source>
</evidence>
<keyword evidence="4" id="KW-1185">Reference proteome</keyword>
<feature type="transmembrane region" description="Helical" evidence="1">
    <location>
        <begin position="243"/>
        <end position="264"/>
    </location>
</feature>
<keyword evidence="1" id="KW-0472">Membrane</keyword>
<name>A0A673VV34_SURSU</name>
<accession>A0A673VV34</accession>
<protein>
    <submittedName>
        <fullName evidence="3">Mast cell immunoglobulin like receptor 1</fullName>
    </submittedName>
</protein>
<reference evidence="3 4" key="1">
    <citation type="submission" date="2019-05" db="EMBL/GenBank/DDBJ databases">
        <title>A Chromosome-scale Meerkat (S. suricatta) Genome Assembly.</title>
        <authorList>
            <person name="Dudchenko O."/>
            <person name="Lieberman Aiden E."/>
            <person name="Tung J."/>
            <person name="Barreiro L.B."/>
            <person name="Clutton-Brock T.H."/>
        </authorList>
    </citation>
    <scope>NUCLEOTIDE SEQUENCE [LARGE SCALE GENOMIC DNA]</scope>
</reference>
<dbReference type="Proteomes" id="UP000472268">
    <property type="component" value="Chromosome 17"/>
</dbReference>
<dbReference type="InterPro" id="IPR036179">
    <property type="entry name" value="Ig-like_dom_sf"/>
</dbReference>
<proteinExistence type="predicted"/>
<dbReference type="SUPFAM" id="SSF48726">
    <property type="entry name" value="Immunoglobulin"/>
    <property type="match status" value="1"/>
</dbReference>
<keyword evidence="1" id="KW-0812">Transmembrane</keyword>
<dbReference type="Pfam" id="PF13895">
    <property type="entry name" value="Ig_2"/>
    <property type="match status" value="1"/>
</dbReference>
<reference evidence="3" key="3">
    <citation type="submission" date="2025-09" db="UniProtKB">
        <authorList>
            <consortium name="Ensembl"/>
        </authorList>
    </citation>
    <scope>IDENTIFICATION</scope>
</reference>
<feature type="domain" description="Ig-like" evidence="2">
    <location>
        <begin position="47"/>
        <end position="132"/>
    </location>
</feature>
<evidence type="ECO:0000256" key="1">
    <source>
        <dbReference type="SAM" id="Phobius"/>
    </source>
</evidence>
<evidence type="ECO:0000313" key="3">
    <source>
        <dbReference type="Ensembl" id="ENSSSUP00005037150.1"/>
    </source>
</evidence>
<dbReference type="InterPro" id="IPR007110">
    <property type="entry name" value="Ig-like_dom"/>
</dbReference>
<dbReference type="RefSeq" id="XP_029784206.1">
    <property type="nucleotide sequence ID" value="XM_029928346.1"/>
</dbReference>
<dbReference type="Ensembl" id="ENSSSUT00005042289.1">
    <property type="protein sequence ID" value="ENSSSUP00005037150.1"/>
    <property type="gene ID" value="ENSSSUG00005023718.1"/>
</dbReference>
<dbReference type="OMA" id="HEIHYAT"/>
<dbReference type="CTD" id="284021"/>
<dbReference type="PROSITE" id="PS50835">
    <property type="entry name" value="IG_LIKE"/>
    <property type="match status" value="1"/>
</dbReference>
<evidence type="ECO:0000259" key="2">
    <source>
        <dbReference type="PROSITE" id="PS50835"/>
    </source>
</evidence>
<reference evidence="3" key="2">
    <citation type="submission" date="2025-08" db="UniProtKB">
        <authorList>
            <consortium name="Ensembl"/>
        </authorList>
    </citation>
    <scope>IDENTIFICATION</scope>
</reference>
<gene>
    <name evidence="3" type="primary">MILR1</name>
</gene>
<dbReference type="Gene3D" id="2.60.40.10">
    <property type="entry name" value="Immunoglobulins"/>
    <property type="match status" value="1"/>
</dbReference>
<dbReference type="InterPro" id="IPR013783">
    <property type="entry name" value="Ig-like_fold"/>
</dbReference>
<dbReference type="AlphaFoldDB" id="A0A673VV34"/>
<keyword evidence="1" id="KW-1133">Transmembrane helix</keyword>
<dbReference type="GeneID" id="115282360"/>
<organism evidence="3 4">
    <name type="scientific">Suricata suricatta</name>
    <name type="common">Meerkat</name>
    <dbReference type="NCBI Taxonomy" id="37032"/>
    <lineage>
        <taxon>Eukaryota</taxon>
        <taxon>Metazoa</taxon>
        <taxon>Chordata</taxon>
        <taxon>Craniata</taxon>
        <taxon>Vertebrata</taxon>
        <taxon>Euteleostomi</taxon>
        <taxon>Mammalia</taxon>
        <taxon>Eutheria</taxon>
        <taxon>Laurasiatheria</taxon>
        <taxon>Carnivora</taxon>
        <taxon>Feliformia</taxon>
        <taxon>Herpestidae</taxon>
        <taxon>Suricata</taxon>
    </lineage>
</organism>